<sequence>MQTTLNYSSLSSDTLVATRISERLADIHKWTTAHHLKLNLHKTELLFMLGKDCPHMDLQVTVEGIAVSPSPTVRNFGVVLDNPVCGTANITTVATLYNIHRIQPFFTQEAAQLLVQALIIFRLNYCNSLLAGLPVAIIKPLQHIQNTAVRLVVNLPKSGSLYSLN</sequence>
<reference evidence="1" key="1">
    <citation type="journal article" date="2023" name="Front. Mar. Sci.">
        <title>A new Merluccius polli reference genome to investigate the effects of global change in West African waters.</title>
        <authorList>
            <person name="Mateo J.L."/>
            <person name="Blanco-Fernandez C."/>
            <person name="Garcia-Vazquez E."/>
            <person name="Machado-Schiaffino G."/>
        </authorList>
    </citation>
    <scope>NUCLEOTIDE SEQUENCE</scope>
    <source>
        <strain evidence="1">C29</strain>
        <tissue evidence="1">Fin</tissue>
    </source>
</reference>
<proteinExistence type="predicted"/>
<evidence type="ECO:0000313" key="2">
    <source>
        <dbReference type="Proteomes" id="UP001174136"/>
    </source>
</evidence>
<accession>A0AA47NW18</accession>
<dbReference type="Proteomes" id="UP001174136">
    <property type="component" value="Unassembled WGS sequence"/>
</dbReference>
<dbReference type="EMBL" id="JAOPHQ010004015">
    <property type="protein sequence ID" value="KAK0140791.1"/>
    <property type="molecule type" value="Genomic_DNA"/>
</dbReference>
<name>A0AA47NW18_MERPO</name>
<dbReference type="AlphaFoldDB" id="A0AA47NW18"/>
<keyword evidence="2" id="KW-1185">Reference proteome</keyword>
<gene>
    <name evidence="1" type="ORF">N1851_022218</name>
</gene>
<protein>
    <submittedName>
        <fullName evidence="1">Uncharacterized protein</fullName>
    </submittedName>
</protein>
<organism evidence="1 2">
    <name type="scientific">Merluccius polli</name>
    <name type="common">Benguela hake</name>
    <name type="synonym">Merluccius cadenati</name>
    <dbReference type="NCBI Taxonomy" id="89951"/>
    <lineage>
        <taxon>Eukaryota</taxon>
        <taxon>Metazoa</taxon>
        <taxon>Chordata</taxon>
        <taxon>Craniata</taxon>
        <taxon>Vertebrata</taxon>
        <taxon>Euteleostomi</taxon>
        <taxon>Actinopterygii</taxon>
        <taxon>Neopterygii</taxon>
        <taxon>Teleostei</taxon>
        <taxon>Neoteleostei</taxon>
        <taxon>Acanthomorphata</taxon>
        <taxon>Zeiogadaria</taxon>
        <taxon>Gadariae</taxon>
        <taxon>Gadiformes</taxon>
        <taxon>Gadoidei</taxon>
        <taxon>Merlucciidae</taxon>
        <taxon>Merluccius</taxon>
    </lineage>
</organism>
<comment type="caution">
    <text evidence="1">The sequence shown here is derived from an EMBL/GenBank/DDBJ whole genome shotgun (WGS) entry which is preliminary data.</text>
</comment>
<evidence type="ECO:0000313" key="1">
    <source>
        <dbReference type="EMBL" id="KAK0140791.1"/>
    </source>
</evidence>